<dbReference type="Proteomes" id="UP000526125">
    <property type="component" value="Unassembled WGS sequence"/>
</dbReference>
<comment type="similarity">
    <text evidence="1">Belongs to the AAA ATPase family.</text>
</comment>
<accession>A0A7Y6BTN1</accession>
<evidence type="ECO:0000256" key="1">
    <source>
        <dbReference type="ARBA" id="ARBA00006914"/>
    </source>
</evidence>
<dbReference type="CDD" id="cd19481">
    <property type="entry name" value="RecA-like_protease"/>
    <property type="match status" value="1"/>
</dbReference>
<comment type="caution">
    <text evidence="5">The sequence shown here is derived from an EMBL/GenBank/DDBJ whole genome shotgun (WGS) entry which is preliminary data.</text>
</comment>
<dbReference type="InterPro" id="IPR050221">
    <property type="entry name" value="26S_Proteasome_ATPase"/>
</dbReference>
<dbReference type="GO" id="GO:0005524">
    <property type="term" value="F:ATP binding"/>
    <property type="evidence" value="ECO:0007669"/>
    <property type="project" value="UniProtKB-KW"/>
</dbReference>
<dbReference type="Gene3D" id="1.10.8.60">
    <property type="match status" value="1"/>
</dbReference>
<evidence type="ECO:0000256" key="3">
    <source>
        <dbReference type="ARBA" id="ARBA00022840"/>
    </source>
</evidence>
<dbReference type="AlphaFoldDB" id="A0A7Y6BTN1"/>
<dbReference type="Gene3D" id="3.40.50.300">
    <property type="entry name" value="P-loop containing nucleotide triphosphate hydrolases"/>
    <property type="match status" value="1"/>
</dbReference>
<protein>
    <submittedName>
        <fullName evidence="5">ATP-binding protein</fullName>
    </submittedName>
</protein>
<dbReference type="PANTHER" id="PTHR23073">
    <property type="entry name" value="26S PROTEASOME REGULATORY SUBUNIT"/>
    <property type="match status" value="1"/>
</dbReference>
<dbReference type="GO" id="GO:0016887">
    <property type="term" value="F:ATP hydrolysis activity"/>
    <property type="evidence" value="ECO:0007669"/>
    <property type="project" value="InterPro"/>
</dbReference>
<dbReference type="SUPFAM" id="SSF52540">
    <property type="entry name" value="P-loop containing nucleoside triphosphate hydrolases"/>
    <property type="match status" value="1"/>
</dbReference>
<dbReference type="Pfam" id="PF00004">
    <property type="entry name" value="AAA"/>
    <property type="match status" value="1"/>
</dbReference>
<evidence type="ECO:0000313" key="5">
    <source>
        <dbReference type="EMBL" id="NUU74802.1"/>
    </source>
</evidence>
<keyword evidence="2" id="KW-0547">Nucleotide-binding</keyword>
<evidence type="ECO:0000256" key="2">
    <source>
        <dbReference type="ARBA" id="ARBA00022741"/>
    </source>
</evidence>
<dbReference type="InterPro" id="IPR003593">
    <property type="entry name" value="AAA+_ATPase"/>
</dbReference>
<dbReference type="SMART" id="SM00382">
    <property type="entry name" value="AAA"/>
    <property type="match status" value="1"/>
</dbReference>
<evidence type="ECO:0000259" key="4">
    <source>
        <dbReference type="SMART" id="SM00382"/>
    </source>
</evidence>
<reference evidence="5 6" key="1">
    <citation type="submission" date="2020-05" db="EMBL/GenBank/DDBJ databases">
        <title>Genome Sequencing of Type Strains.</title>
        <authorList>
            <person name="Lemaire J.F."/>
            <person name="Inderbitzin P."/>
            <person name="Gregorio O.A."/>
            <person name="Collins S.B."/>
            <person name="Wespe N."/>
            <person name="Knight-Connoni V."/>
        </authorList>
    </citation>
    <scope>NUCLEOTIDE SEQUENCE [LARGE SCALE GENOMIC DNA]</scope>
    <source>
        <strain evidence="5 6">LMG 21957</strain>
    </source>
</reference>
<sequence length="331" mass="36737">MAIGKRRDQQAVHTEISASSEAMLETNVSRENKESRQVENTPLSFIPVPPKYSFNDVILPEKTLDSIRNALAIKEKGDLVFGDWGLSQTHKHASKIGINLYGPPGTGKTMVAHAIANHLNMPLMIINYADIESKYVGDTPKNLTKAFQTAEQTGSVLFFDEADAILSRRVTNMNNATDTSVNQTRSVMLTLLNDYKSIILFATNYISNFDPAFMRRILAHIEFELPDAEGRARLLQKLIPPQMPNDIRIEETARQFDGISGSDISNAVLMAAFKGAGTPELIVRHEHLFEALSSIKQSIQANNNVTIETRPVSEAYVKQQLGNHFIQGGQN</sequence>
<dbReference type="RefSeq" id="WP_175394670.1">
    <property type="nucleotide sequence ID" value="NZ_JABMCB010000159.1"/>
</dbReference>
<feature type="domain" description="AAA+ ATPase" evidence="4">
    <location>
        <begin position="94"/>
        <end position="227"/>
    </location>
</feature>
<dbReference type="EMBL" id="JABMCB010000159">
    <property type="protein sequence ID" value="NUU74802.1"/>
    <property type="molecule type" value="Genomic_DNA"/>
</dbReference>
<dbReference type="InterPro" id="IPR003959">
    <property type="entry name" value="ATPase_AAA_core"/>
</dbReference>
<proteinExistence type="inferred from homology"/>
<evidence type="ECO:0000313" key="6">
    <source>
        <dbReference type="Proteomes" id="UP000526125"/>
    </source>
</evidence>
<gene>
    <name evidence="5" type="ORF">HP552_06040</name>
</gene>
<keyword evidence="6" id="KW-1185">Reference proteome</keyword>
<keyword evidence="3 5" id="KW-0067">ATP-binding</keyword>
<organism evidence="5 6">
    <name type="scientific">Paenibacillus xylanilyticus</name>
    <dbReference type="NCBI Taxonomy" id="248903"/>
    <lineage>
        <taxon>Bacteria</taxon>
        <taxon>Bacillati</taxon>
        <taxon>Bacillota</taxon>
        <taxon>Bacilli</taxon>
        <taxon>Bacillales</taxon>
        <taxon>Paenibacillaceae</taxon>
        <taxon>Paenibacillus</taxon>
    </lineage>
</organism>
<dbReference type="InterPro" id="IPR027417">
    <property type="entry name" value="P-loop_NTPase"/>
</dbReference>
<name>A0A7Y6BTN1_9BACL</name>